<dbReference type="Proteomes" id="UP001165960">
    <property type="component" value="Unassembled WGS sequence"/>
</dbReference>
<protein>
    <submittedName>
        <fullName evidence="1">Uncharacterized protein</fullName>
    </submittedName>
</protein>
<name>A0ACC2SL99_9FUNG</name>
<evidence type="ECO:0000313" key="1">
    <source>
        <dbReference type="EMBL" id="KAJ9063169.1"/>
    </source>
</evidence>
<proteinExistence type="predicted"/>
<accession>A0ACC2SL99</accession>
<gene>
    <name evidence="1" type="ORF">DSO57_1002902</name>
</gene>
<dbReference type="EMBL" id="QTSX02004977">
    <property type="protein sequence ID" value="KAJ9063169.1"/>
    <property type="molecule type" value="Genomic_DNA"/>
</dbReference>
<evidence type="ECO:0000313" key="2">
    <source>
        <dbReference type="Proteomes" id="UP001165960"/>
    </source>
</evidence>
<sequence length="66" mass="7028">MISGTGDAHLQGSSPTHLAMLVCKHLSTTNLKGNCDEVNSLVLNKVLSTRELTAAYANLIGFKTKI</sequence>
<keyword evidence="2" id="KW-1185">Reference proteome</keyword>
<comment type="caution">
    <text evidence="1">The sequence shown here is derived from an EMBL/GenBank/DDBJ whole genome shotgun (WGS) entry which is preliminary data.</text>
</comment>
<reference evidence="1" key="1">
    <citation type="submission" date="2022-04" db="EMBL/GenBank/DDBJ databases">
        <title>Genome of the entomopathogenic fungus Entomophthora muscae.</title>
        <authorList>
            <person name="Elya C."/>
            <person name="Lovett B.R."/>
            <person name="Lee E."/>
            <person name="Macias A.M."/>
            <person name="Hajek A.E."/>
            <person name="De Bivort B.L."/>
            <person name="Kasson M.T."/>
            <person name="De Fine Licht H.H."/>
            <person name="Stajich J.E."/>
        </authorList>
    </citation>
    <scope>NUCLEOTIDE SEQUENCE</scope>
    <source>
        <strain evidence="1">Berkeley</strain>
    </source>
</reference>
<organism evidence="1 2">
    <name type="scientific">Entomophthora muscae</name>
    <dbReference type="NCBI Taxonomy" id="34485"/>
    <lineage>
        <taxon>Eukaryota</taxon>
        <taxon>Fungi</taxon>
        <taxon>Fungi incertae sedis</taxon>
        <taxon>Zoopagomycota</taxon>
        <taxon>Entomophthoromycotina</taxon>
        <taxon>Entomophthoromycetes</taxon>
        <taxon>Entomophthorales</taxon>
        <taxon>Entomophthoraceae</taxon>
        <taxon>Entomophthora</taxon>
    </lineage>
</organism>